<organism evidence="2 3">
    <name type="scientific">Dryococelus australis</name>
    <dbReference type="NCBI Taxonomy" id="614101"/>
    <lineage>
        <taxon>Eukaryota</taxon>
        <taxon>Metazoa</taxon>
        <taxon>Ecdysozoa</taxon>
        <taxon>Arthropoda</taxon>
        <taxon>Hexapoda</taxon>
        <taxon>Insecta</taxon>
        <taxon>Pterygota</taxon>
        <taxon>Neoptera</taxon>
        <taxon>Polyneoptera</taxon>
        <taxon>Phasmatodea</taxon>
        <taxon>Verophasmatodea</taxon>
        <taxon>Anareolatae</taxon>
        <taxon>Phasmatidae</taxon>
        <taxon>Eurycanthinae</taxon>
        <taxon>Dryococelus</taxon>
    </lineage>
</organism>
<dbReference type="EMBL" id="JARBHB010000009">
    <property type="protein sequence ID" value="KAJ8874998.1"/>
    <property type="molecule type" value="Genomic_DNA"/>
</dbReference>
<comment type="caution">
    <text evidence="2">The sequence shown here is derived from an EMBL/GenBank/DDBJ whole genome shotgun (WGS) entry which is preliminary data.</text>
</comment>
<evidence type="ECO:0000313" key="3">
    <source>
        <dbReference type="Proteomes" id="UP001159363"/>
    </source>
</evidence>
<feature type="compositionally biased region" description="Basic and acidic residues" evidence="1">
    <location>
        <begin position="1"/>
        <end position="21"/>
    </location>
</feature>
<keyword evidence="3" id="KW-1185">Reference proteome</keyword>
<feature type="region of interest" description="Disordered" evidence="1">
    <location>
        <begin position="1"/>
        <end position="70"/>
    </location>
</feature>
<evidence type="ECO:0000313" key="2">
    <source>
        <dbReference type="EMBL" id="KAJ8874998.1"/>
    </source>
</evidence>
<proteinExistence type="predicted"/>
<dbReference type="Proteomes" id="UP001159363">
    <property type="component" value="Chromosome 8"/>
</dbReference>
<sequence length="275" mass="29480">MRMKRGEYGIKGRKEPGDTRRNPPTSGIIRHDPHFRKSGVSRPEIEPGTPHRIPGVGEASESAADVSTKRRPGVRFACRVQFRGDAKQARGRRLRGRKTSQIMVGAATNARAIVRVLADEALFNVMHHSLFQFGSAASLWSTAVVPVGGGGTLSSEPLFGHRVLLFQAASFLGTTVAERLGCSPSIRANRGQCPVGPLPDFRKWEPCRTMPLLGGFSRGSPVSLALAFRRRSILASSVAIVKPLSAAVATRLNNPTSSCAAAEDSPDSGTRWCSG</sequence>
<gene>
    <name evidence="2" type="ORF">PR048_022888</name>
</gene>
<evidence type="ECO:0000256" key="1">
    <source>
        <dbReference type="SAM" id="MobiDB-lite"/>
    </source>
</evidence>
<accession>A0ABQ9GSL6</accession>
<reference evidence="2 3" key="1">
    <citation type="submission" date="2023-02" db="EMBL/GenBank/DDBJ databases">
        <title>LHISI_Scaffold_Assembly.</title>
        <authorList>
            <person name="Stuart O.P."/>
            <person name="Cleave R."/>
            <person name="Magrath M.J.L."/>
            <person name="Mikheyev A.S."/>
        </authorList>
    </citation>
    <scope>NUCLEOTIDE SEQUENCE [LARGE SCALE GENOMIC DNA]</scope>
    <source>
        <strain evidence="2">Daus_M_001</strain>
        <tissue evidence="2">Leg muscle</tissue>
    </source>
</reference>
<protein>
    <submittedName>
        <fullName evidence="2">Uncharacterized protein</fullName>
    </submittedName>
</protein>
<name>A0ABQ9GSL6_9NEOP</name>